<evidence type="ECO:0000259" key="1">
    <source>
        <dbReference type="PROSITE" id="PS50132"/>
    </source>
</evidence>
<gene>
    <name evidence="2" type="ORF">COCON_G00091070</name>
</gene>
<feature type="domain" description="RGS" evidence="1">
    <location>
        <begin position="62"/>
        <end position="178"/>
    </location>
</feature>
<dbReference type="InterPro" id="IPR044926">
    <property type="entry name" value="RGS_subdomain_2"/>
</dbReference>
<dbReference type="OrthoDB" id="196547at2759"/>
<protein>
    <recommendedName>
        <fullName evidence="1">RGS domain-containing protein</fullName>
    </recommendedName>
</protein>
<proteinExistence type="predicted"/>
<dbReference type="AlphaFoldDB" id="A0A9Q1DL05"/>
<dbReference type="Gene3D" id="1.10.167.10">
    <property type="entry name" value="Regulator of G-protein Signalling 4, domain 2"/>
    <property type="match status" value="1"/>
</dbReference>
<accession>A0A9Q1DL05</accession>
<dbReference type="InterPro" id="IPR016137">
    <property type="entry name" value="RGS"/>
</dbReference>
<evidence type="ECO:0000313" key="3">
    <source>
        <dbReference type="Proteomes" id="UP001152803"/>
    </source>
</evidence>
<dbReference type="SMART" id="SM00315">
    <property type="entry name" value="RGS"/>
    <property type="match status" value="1"/>
</dbReference>
<dbReference type="SUPFAM" id="SSF48097">
    <property type="entry name" value="Regulator of G-protein signaling, RGS"/>
    <property type="match status" value="1"/>
</dbReference>
<dbReference type="PANTHER" id="PTHR10845:SF43">
    <property type="entry name" value="REGULATOR OF G-PROTEIN SIGNALING 2"/>
    <property type="match status" value="1"/>
</dbReference>
<dbReference type="FunFam" id="1.10.167.10:FF:000001">
    <property type="entry name" value="Putative regulator of g-protein signaling 12"/>
    <property type="match status" value="1"/>
</dbReference>
<reference evidence="2" key="1">
    <citation type="journal article" date="2023" name="Science">
        <title>Genome structures resolve the early diversification of teleost fishes.</title>
        <authorList>
            <person name="Parey E."/>
            <person name="Louis A."/>
            <person name="Montfort J."/>
            <person name="Bouchez O."/>
            <person name="Roques C."/>
            <person name="Iampietro C."/>
            <person name="Lluch J."/>
            <person name="Castinel A."/>
            <person name="Donnadieu C."/>
            <person name="Desvignes T."/>
            <person name="Floi Bucao C."/>
            <person name="Jouanno E."/>
            <person name="Wen M."/>
            <person name="Mejri S."/>
            <person name="Dirks R."/>
            <person name="Jansen H."/>
            <person name="Henkel C."/>
            <person name="Chen W.J."/>
            <person name="Zahm M."/>
            <person name="Cabau C."/>
            <person name="Klopp C."/>
            <person name="Thompson A.W."/>
            <person name="Robinson-Rechavi M."/>
            <person name="Braasch I."/>
            <person name="Lecointre G."/>
            <person name="Bobe J."/>
            <person name="Postlethwait J.H."/>
            <person name="Berthelot C."/>
            <person name="Roest Crollius H."/>
            <person name="Guiguen Y."/>
        </authorList>
    </citation>
    <scope>NUCLEOTIDE SEQUENCE</scope>
    <source>
        <strain evidence="2">Concon-B</strain>
    </source>
</reference>
<keyword evidence="3" id="KW-1185">Reference proteome</keyword>
<dbReference type="PRINTS" id="PR01301">
    <property type="entry name" value="RGSPROTEIN"/>
</dbReference>
<dbReference type="Gene3D" id="1.10.196.10">
    <property type="match status" value="1"/>
</dbReference>
<dbReference type="Pfam" id="PF00615">
    <property type="entry name" value="RGS"/>
    <property type="match status" value="1"/>
</dbReference>
<dbReference type="InterPro" id="IPR036305">
    <property type="entry name" value="RGS_sf"/>
</dbReference>
<dbReference type="PROSITE" id="PS50132">
    <property type="entry name" value="RGS"/>
    <property type="match status" value="1"/>
</dbReference>
<evidence type="ECO:0000313" key="2">
    <source>
        <dbReference type="EMBL" id="KAJ8274482.1"/>
    </source>
</evidence>
<dbReference type="InterPro" id="IPR024066">
    <property type="entry name" value="RGS_subdom1/3"/>
</dbReference>
<name>A0A9Q1DL05_CONCO</name>
<dbReference type="PANTHER" id="PTHR10845">
    <property type="entry name" value="REGULATOR OF G PROTEIN SIGNALING"/>
    <property type="match status" value="1"/>
</dbReference>
<dbReference type="EMBL" id="JAFJMO010000006">
    <property type="protein sequence ID" value="KAJ8274482.1"/>
    <property type="molecule type" value="Genomic_DNA"/>
</dbReference>
<comment type="caution">
    <text evidence="2">The sequence shown here is derived from an EMBL/GenBank/DDBJ whole genome shotgun (WGS) entry which is preliminary data.</text>
</comment>
<dbReference type="Proteomes" id="UP001152803">
    <property type="component" value="Unassembled WGS sequence"/>
</dbReference>
<organism evidence="2 3">
    <name type="scientific">Conger conger</name>
    <name type="common">Conger eel</name>
    <name type="synonym">Muraena conger</name>
    <dbReference type="NCBI Taxonomy" id="82655"/>
    <lineage>
        <taxon>Eukaryota</taxon>
        <taxon>Metazoa</taxon>
        <taxon>Chordata</taxon>
        <taxon>Craniata</taxon>
        <taxon>Vertebrata</taxon>
        <taxon>Euteleostomi</taxon>
        <taxon>Actinopterygii</taxon>
        <taxon>Neopterygii</taxon>
        <taxon>Teleostei</taxon>
        <taxon>Anguilliformes</taxon>
        <taxon>Congridae</taxon>
        <taxon>Conger</taxon>
    </lineage>
</organism>
<sequence length="186" mass="21839">MDIACVNCEDTSTLHEKKRIKHKTWRATLRYLLKRSSLTQESASKRRFCRLTLEELKQWELSLERLLSNPYGKAAFKVFLKSEFSEENMEFWLACEEFRKIRSSAKLTSTANRIYEEFIKSESPKEINLDCHTKDCIAQNLKQPTHSCFAGAQTKIYSLMENCSYPRFFQSQLYKDFCELAAGKET</sequence>